<dbReference type="PANTHER" id="PTHR35658:SF1">
    <property type="entry name" value="CHROMOSOME 21 OPEN READING FRAME 62"/>
    <property type="match status" value="1"/>
</dbReference>
<name>A0A8T2K385_9PIPI</name>
<proteinExistence type="predicted"/>
<gene>
    <name evidence="2" type="ORF">GDO86_002770</name>
</gene>
<dbReference type="InterPro" id="IPR029250">
    <property type="entry name" value="ECPIP"/>
</dbReference>
<dbReference type="OrthoDB" id="8434774at2759"/>
<dbReference type="PANTHER" id="PTHR35658">
    <property type="entry name" value="RCG58666, ISOFORM CRA_A"/>
    <property type="match status" value="1"/>
</dbReference>
<organism evidence="2 3">
    <name type="scientific">Hymenochirus boettgeri</name>
    <name type="common">Congo dwarf clawed frog</name>
    <dbReference type="NCBI Taxonomy" id="247094"/>
    <lineage>
        <taxon>Eukaryota</taxon>
        <taxon>Metazoa</taxon>
        <taxon>Chordata</taxon>
        <taxon>Craniata</taxon>
        <taxon>Vertebrata</taxon>
        <taxon>Euteleostomi</taxon>
        <taxon>Amphibia</taxon>
        <taxon>Batrachia</taxon>
        <taxon>Anura</taxon>
        <taxon>Pipoidea</taxon>
        <taxon>Pipidae</taxon>
        <taxon>Pipinae</taxon>
        <taxon>Hymenochirus</taxon>
    </lineage>
</organism>
<dbReference type="AlphaFoldDB" id="A0A8T2K385"/>
<evidence type="ECO:0000256" key="1">
    <source>
        <dbReference type="SAM" id="SignalP"/>
    </source>
</evidence>
<comment type="caution">
    <text evidence="2">The sequence shown here is derived from an EMBL/GenBank/DDBJ whole genome shotgun (WGS) entry which is preliminary data.</text>
</comment>
<dbReference type="EMBL" id="JAACNH010000002">
    <property type="protein sequence ID" value="KAG8450244.1"/>
    <property type="molecule type" value="Genomic_DNA"/>
</dbReference>
<accession>A0A8T2K385</accession>
<feature type="chain" id="PRO_5035792062" evidence="1">
    <location>
        <begin position="25"/>
        <end position="205"/>
    </location>
</feature>
<evidence type="ECO:0000313" key="2">
    <source>
        <dbReference type="EMBL" id="KAG8450244.1"/>
    </source>
</evidence>
<keyword evidence="1" id="KW-0732">Signal</keyword>
<protein>
    <submittedName>
        <fullName evidence="2">Uncharacterized protein</fullName>
    </submittedName>
</protein>
<dbReference type="Pfam" id="PF15137">
    <property type="entry name" value="ECPIP"/>
    <property type="match status" value="1"/>
</dbReference>
<feature type="signal peptide" evidence="1">
    <location>
        <begin position="1"/>
        <end position="24"/>
    </location>
</feature>
<dbReference type="Proteomes" id="UP000812440">
    <property type="component" value="Chromosome 2"/>
</dbReference>
<keyword evidence="3" id="KW-1185">Reference proteome</keyword>
<evidence type="ECO:0000313" key="3">
    <source>
        <dbReference type="Proteomes" id="UP000812440"/>
    </source>
</evidence>
<reference evidence="2" key="1">
    <citation type="thesis" date="2020" institute="ProQuest LLC" country="789 East Eisenhower Parkway, Ann Arbor, MI, USA">
        <title>Comparative Genomics and Chromosome Evolution.</title>
        <authorList>
            <person name="Mudd A.B."/>
        </authorList>
    </citation>
    <scope>NUCLEOTIDE SEQUENCE</scope>
    <source>
        <strain evidence="2">Female2</strain>
        <tissue evidence="2">Blood</tissue>
    </source>
</reference>
<sequence>MSSNPGLFLLCFLSSGLTIYGVTGQNSTILFVSDTNNIRNCSCSTDIRNCDYSLANLMCNCRTAPFHPRTTYTGRLIVWFSDTSTLGQLLNFTFVRDLKLSSCGPSPLPADYLAIVGLQRLCIYAANLTERRLSIYNNAKSTTEGPSQHPTEVYISYLDTSLFNGQNLKSFSVENVRDISKHFPNLPYPSVISVTDKSYVVTIIY</sequence>